<dbReference type="PANTHER" id="PTHR21445">
    <property type="entry name" value="ENDONUCLEASE IV ENDODEOXYRIBONUCLEASE IV"/>
    <property type="match status" value="1"/>
</dbReference>
<keyword evidence="10" id="KW-1185">Reference proteome</keyword>
<dbReference type="InterPro" id="IPR018246">
    <property type="entry name" value="AP_endonuc_F2_Zn_BS"/>
</dbReference>
<dbReference type="InterPro" id="IPR036237">
    <property type="entry name" value="Xyl_isomerase-like_sf"/>
</dbReference>
<keyword evidence="9" id="KW-0540">Nuclease</keyword>
<evidence type="ECO:0000313" key="9">
    <source>
        <dbReference type="EMBL" id="ELA42492.1"/>
    </source>
</evidence>
<gene>
    <name evidence="9" type="ORF">VICG_00591</name>
</gene>
<dbReference type="CDD" id="cd00019">
    <property type="entry name" value="AP2Ec"/>
    <property type="match status" value="1"/>
</dbReference>
<dbReference type="GO" id="GO:0008081">
    <property type="term" value="F:phosphoric diester hydrolase activity"/>
    <property type="evidence" value="ECO:0007669"/>
    <property type="project" value="TreeGrafter"/>
</dbReference>
<dbReference type="RefSeq" id="XP_007604043.1">
    <property type="nucleotide sequence ID" value="XM_007603981.1"/>
</dbReference>
<dbReference type="GO" id="GO:0008270">
    <property type="term" value="F:zinc ion binding"/>
    <property type="evidence" value="ECO:0007669"/>
    <property type="project" value="InterPro"/>
</dbReference>
<dbReference type="GO" id="GO:0006284">
    <property type="term" value="P:base-excision repair"/>
    <property type="evidence" value="ECO:0007669"/>
    <property type="project" value="TreeGrafter"/>
</dbReference>
<dbReference type="InterPro" id="IPR013022">
    <property type="entry name" value="Xyl_isomerase-like_TIM-brl"/>
</dbReference>
<evidence type="ECO:0000256" key="2">
    <source>
        <dbReference type="ARBA" id="ARBA00005340"/>
    </source>
</evidence>
<dbReference type="GO" id="GO:0003677">
    <property type="term" value="F:DNA binding"/>
    <property type="evidence" value="ECO:0007669"/>
    <property type="project" value="InterPro"/>
</dbReference>
<dbReference type="VEuPathDB" id="MicrosporidiaDB:VICG_00591"/>
<evidence type="ECO:0000256" key="3">
    <source>
        <dbReference type="ARBA" id="ARBA00022723"/>
    </source>
</evidence>
<dbReference type="OMA" id="PNISICI"/>
<protein>
    <submittedName>
        <fullName evidence="9">Apurinic endonuclease (APN1)</fullName>
    </submittedName>
</protein>
<dbReference type="SUPFAM" id="SSF51658">
    <property type="entry name" value="Xylose isomerase-like"/>
    <property type="match status" value="1"/>
</dbReference>
<dbReference type="OrthoDB" id="7663182at2759"/>
<dbReference type="Gene3D" id="3.20.20.150">
    <property type="entry name" value="Divalent-metal-dependent TIM barrel enzymes"/>
    <property type="match status" value="1"/>
</dbReference>
<dbReference type="HOGENOM" id="CLU_025885_0_4_1"/>
<dbReference type="Pfam" id="PF01261">
    <property type="entry name" value="AP_endonuc_2"/>
    <property type="match status" value="1"/>
</dbReference>
<accession>L2GQ89</accession>
<evidence type="ECO:0000256" key="5">
    <source>
        <dbReference type="ARBA" id="ARBA00022801"/>
    </source>
</evidence>
<keyword evidence="9" id="KW-0255">Endonuclease</keyword>
<evidence type="ECO:0000256" key="7">
    <source>
        <dbReference type="ARBA" id="ARBA00023204"/>
    </source>
</evidence>
<dbReference type="PROSITE" id="PS51432">
    <property type="entry name" value="AP_NUCLEASE_F2_4"/>
    <property type="match status" value="1"/>
</dbReference>
<dbReference type="SMART" id="SM00518">
    <property type="entry name" value="AP2Ec"/>
    <property type="match status" value="1"/>
</dbReference>
<organism evidence="9 10">
    <name type="scientific">Vittaforma corneae (strain ATCC 50505)</name>
    <name type="common">Microsporidian parasite</name>
    <name type="synonym">Nosema corneum</name>
    <dbReference type="NCBI Taxonomy" id="993615"/>
    <lineage>
        <taxon>Eukaryota</taxon>
        <taxon>Fungi</taxon>
        <taxon>Fungi incertae sedis</taxon>
        <taxon>Microsporidia</taxon>
        <taxon>Nosematidae</taxon>
        <taxon>Vittaforma</taxon>
    </lineage>
</organism>
<keyword evidence="3" id="KW-0479">Metal-binding</keyword>
<dbReference type="PROSITE" id="PS00729">
    <property type="entry name" value="AP_NUCLEASE_F2_1"/>
    <property type="match status" value="1"/>
</dbReference>
<comment type="similarity">
    <text evidence="2">Belongs to the AP endonuclease 2 family.</text>
</comment>
<name>L2GQ89_VITCO</name>
<keyword evidence="4" id="KW-0227">DNA damage</keyword>
<evidence type="ECO:0000256" key="1">
    <source>
        <dbReference type="ARBA" id="ARBA00001947"/>
    </source>
</evidence>
<dbReference type="InterPro" id="IPR001719">
    <property type="entry name" value="AP_endonuc_2"/>
</dbReference>
<sequence>MKLIGAHLSIAKGLHTVQKQMDILGCETCAIFLKNQRKFESSELSLAEIEKFRKTVRNPTIILPHGSYLINLANPDTVEKNMTCFLDDLRRCHKLGIQLYNLHPGSDTKKIGTAAATKLIADNINRAMEEVPNISICIENMAGQGNVLGKTFEELRMIIDNVKDKQRIGITLDTCHLFVAGFDIRTDESFEK</sequence>
<proteinExistence type="inferred from homology"/>
<evidence type="ECO:0000256" key="4">
    <source>
        <dbReference type="ARBA" id="ARBA00022763"/>
    </source>
</evidence>
<dbReference type="GeneID" id="19881308"/>
<dbReference type="Proteomes" id="UP000011082">
    <property type="component" value="Unassembled WGS sequence"/>
</dbReference>
<dbReference type="NCBIfam" id="TIGR00587">
    <property type="entry name" value="nfo"/>
    <property type="match status" value="1"/>
</dbReference>
<dbReference type="GO" id="GO:0005634">
    <property type="term" value="C:nucleus"/>
    <property type="evidence" value="ECO:0007669"/>
    <property type="project" value="TreeGrafter"/>
</dbReference>
<comment type="cofactor">
    <cofactor evidence="1">
        <name>Zn(2+)</name>
        <dbReference type="ChEBI" id="CHEBI:29105"/>
    </cofactor>
</comment>
<dbReference type="STRING" id="993615.L2GQ89"/>
<dbReference type="FunCoup" id="L2GQ89">
    <property type="interactions" value="70"/>
</dbReference>
<dbReference type="InParanoid" id="L2GQ89"/>
<dbReference type="PANTHER" id="PTHR21445:SF0">
    <property type="entry name" value="APURINIC-APYRIMIDINIC ENDONUCLEASE"/>
    <property type="match status" value="1"/>
</dbReference>
<dbReference type="AlphaFoldDB" id="L2GQ89"/>
<dbReference type="EMBL" id="JH370132">
    <property type="protein sequence ID" value="ELA42492.1"/>
    <property type="molecule type" value="Genomic_DNA"/>
</dbReference>
<evidence type="ECO:0000259" key="8">
    <source>
        <dbReference type="Pfam" id="PF01261"/>
    </source>
</evidence>
<feature type="domain" description="Xylose isomerase-like TIM barrel" evidence="8">
    <location>
        <begin position="24"/>
        <end position="183"/>
    </location>
</feature>
<reference evidence="10" key="1">
    <citation type="submission" date="2011-05" db="EMBL/GenBank/DDBJ databases">
        <title>The genome sequence of Vittaforma corneae strain ATCC 50505.</title>
        <authorList>
            <consortium name="The Broad Institute Genome Sequencing Platform"/>
            <person name="Cuomo C."/>
            <person name="Didier E."/>
            <person name="Bowers L."/>
            <person name="Young S.K."/>
            <person name="Zeng Q."/>
            <person name="Gargeya S."/>
            <person name="Fitzgerald M."/>
            <person name="Haas B."/>
            <person name="Abouelleil A."/>
            <person name="Alvarado L."/>
            <person name="Arachchi H.M."/>
            <person name="Berlin A."/>
            <person name="Chapman S.B."/>
            <person name="Gearin G."/>
            <person name="Goldberg J."/>
            <person name="Griggs A."/>
            <person name="Gujja S."/>
            <person name="Hansen M."/>
            <person name="Heiman D."/>
            <person name="Howarth C."/>
            <person name="Larimer J."/>
            <person name="Lui A."/>
            <person name="MacDonald P.J.P."/>
            <person name="McCowen C."/>
            <person name="Montmayeur A."/>
            <person name="Murphy C."/>
            <person name="Neiman D."/>
            <person name="Pearson M."/>
            <person name="Priest M."/>
            <person name="Roberts A."/>
            <person name="Saif S."/>
            <person name="Shea T."/>
            <person name="Sisk P."/>
            <person name="Stolte C."/>
            <person name="Sykes S."/>
            <person name="Wortman J."/>
            <person name="Nusbaum C."/>
            <person name="Birren B."/>
        </authorList>
    </citation>
    <scope>NUCLEOTIDE SEQUENCE [LARGE SCALE GENOMIC DNA]</scope>
    <source>
        <strain evidence="10">ATCC 50505</strain>
    </source>
</reference>
<evidence type="ECO:0000313" key="10">
    <source>
        <dbReference type="Proteomes" id="UP000011082"/>
    </source>
</evidence>
<keyword evidence="5" id="KW-0378">Hydrolase</keyword>
<keyword evidence="7" id="KW-0234">DNA repair</keyword>
<evidence type="ECO:0000256" key="6">
    <source>
        <dbReference type="ARBA" id="ARBA00022833"/>
    </source>
</evidence>
<dbReference type="PROSITE" id="PS00730">
    <property type="entry name" value="AP_NUCLEASE_F2_2"/>
    <property type="match status" value="1"/>
</dbReference>
<dbReference type="GO" id="GO:0005739">
    <property type="term" value="C:mitochondrion"/>
    <property type="evidence" value="ECO:0007669"/>
    <property type="project" value="TreeGrafter"/>
</dbReference>
<keyword evidence="6" id="KW-0862">Zinc</keyword>
<dbReference type="GO" id="GO:0003906">
    <property type="term" value="F:DNA-(apurinic or apyrimidinic site) endonuclease activity"/>
    <property type="evidence" value="ECO:0007669"/>
    <property type="project" value="TreeGrafter"/>
</dbReference>